<feature type="region of interest" description="Disordered" evidence="1">
    <location>
        <begin position="1"/>
        <end position="44"/>
    </location>
</feature>
<comment type="caution">
    <text evidence="2">The sequence shown here is derived from an EMBL/GenBank/DDBJ whole genome shotgun (WGS) entry which is preliminary data.</text>
</comment>
<feature type="non-terminal residue" evidence="2">
    <location>
        <position position="1"/>
    </location>
</feature>
<feature type="compositionally biased region" description="Low complexity" evidence="1">
    <location>
        <begin position="32"/>
        <end position="44"/>
    </location>
</feature>
<dbReference type="EMBL" id="JAIWYP010000002">
    <property type="protein sequence ID" value="KAH3874664.1"/>
    <property type="molecule type" value="Genomic_DNA"/>
</dbReference>
<reference evidence="2" key="1">
    <citation type="journal article" date="2019" name="bioRxiv">
        <title>The Genome of the Zebra Mussel, Dreissena polymorpha: A Resource for Invasive Species Research.</title>
        <authorList>
            <person name="McCartney M.A."/>
            <person name="Auch B."/>
            <person name="Kono T."/>
            <person name="Mallez S."/>
            <person name="Zhang Y."/>
            <person name="Obille A."/>
            <person name="Becker A."/>
            <person name="Abrahante J.E."/>
            <person name="Garbe J."/>
            <person name="Badalamenti J.P."/>
            <person name="Herman A."/>
            <person name="Mangelson H."/>
            <person name="Liachko I."/>
            <person name="Sullivan S."/>
            <person name="Sone E.D."/>
            <person name="Koren S."/>
            <person name="Silverstein K.A.T."/>
            <person name="Beckman K.B."/>
            <person name="Gohl D.M."/>
        </authorList>
    </citation>
    <scope>NUCLEOTIDE SEQUENCE</scope>
    <source>
        <strain evidence="2">Duluth1</strain>
        <tissue evidence="2">Whole animal</tissue>
    </source>
</reference>
<reference evidence="2" key="2">
    <citation type="submission" date="2020-11" db="EMBL/GenBank/DDBJ databases">
        <authorList>
            <person name="McCartney M.A."/>
            <person name="Auch B."/>
            <person name="Kono T."/>
            <person name="Mallez S."/>
            <person name="Becker A."/>
            <person name="Gohl D.M."/>
            <person name="Silverstein K.A.T."/>
            <person name="Koren S."/>
            <person name="Bechman K.B."/>
            <person name="Herman A."/>
            <person name="Abrahante J.E."/>
            <person name="Garbe J."/>
        </authorList>
    </citation>
    <scope>NUCLEOTIDE SEQUENCE</scope>
    <source>
        <strain evidence="2">Duluth1</strain>
        <tissue evidence="2">Whole animal</tissue>
    </source>
</reference>
<name>A0A9D4RN77_DREPO</name>
<sequence length="529" mass="57098">MTTKFPSSSQNSAGGLNILSPEAKEFVPRQLSDPSPAFGGPAPFDPAVAAGDGLLGPGPLCSQSVDVIPRYMTTCYPFVATSDARLGSHPRLPGKFDNQVFMPQFHAGVRQRFQQPGTNGFTLPPTWNQQPGGVCFGGLPRIPNGMPFDGGTFQNGIRPLGFPQMFHNQSLRPLNGVVDPSRVLLGVEHNEDVCMTEKADSDDTSRTVALQTDFPAEIADSSLDDMPNTLFQKNFSNIQNNIGLKSGNKARYGTINVLDIINDLEKADLKNEESKNEVKNKVMEKDKVPSDKLNITAQEFRPSAAYQINGEVASLSQSVNAVASPGSYGIPQLPPHFPMQGWPWTSKENMMQVNGLKFVPGVGEMSWQPMFPPPIPPVNSQGHIGLIGPISFSDAVRRPPSTQNLANPVCNATNVTSTNTNTGQGSTTEADGEQKKKKRRRRRRKKKNSESAGDGENVDCDDACSGANDDVILHFEDEAEFPDLACGTGRSVERPTASVVTSYGDVLKNTQVQSTLSSQDDSCAQLSNS</sequence>
<evidence type="ECO:0000313" key="3">
    <source>
        <dbReference type="Proteomes" id="UP000828390"/>
    </source>
</evidence>
<dbReference type="AlphaFoldDB" id="A0A9D4RN77"/>
<accession>A0A9D4RN77</accession>
<keyword evidence="3" id="KW-1185">Reference proteome</keyword>
<gene>
    <name evidence="2" type="ORF">DPMN_037915</name>
</gene>
<dbReference type="Proteomes" id="UP000828390">
    <property type="component" value="Unassembled WGS sequence"/>
</dbReference>
<feature type="compositionally biased region" description="Basic residues" evidence="1">
    <location>
        <begin position="435"/>
        <end position="447"/>
    </location>
</feature>
<feature type="region of interest" description="Disordered" evidence="1">
    <location>
        <begin position="395"/>
        <end position="463"/>
    </location>
</feature>
<feature type="compositionally biased region" description="Low complexity" evidence="1">
    <location>
        <begin position="411"/>
        <end position="428"/>
    </location>
</feature>
<evidence type="ECO:0000256" key="1">
    <source>
        <dbReference type="SAM" id="MobiDB-lite"/>
    </source>
</evidence>
<proteinExistence type="predicted"/>
<evidence type="ECO:0000313" key="2">
    <source>
        <dbReference type="EMBL" id="KAH3874664.1"/>
    </source>
</evidence>
<protein>
    <submittedName>
        <fullName evidence="2">Uncharacterized protein</fullName>
    </submittedName>
</protein>
<organism evidence="2 3">
    <name type="scientific">Dreissena polymorpha</name>
    <name type="common">Zebra mussel</name>
    <name type="synonym">Mytilus polymorpha</name>
    <dbReference type="NCBI Taxonomy" id="45954"/>
    <lineage>
        <taxon>Eukaryota</taxon>
        <taxon>Metazoa</taxon>
        <taxon>Spiralia</taxon>
        <taxon>Lophotrochozoa</taxon>
        <taxon>Mollusca</taxon>
        <taxon>Bivalvia</taxon>
        <taxon>Autobranchia</taxon>
        <taxon>Heteroconchia</taxon>
        <taxon>Euheterodonta</taxon>
        <taxon>Imparidentia</taxon>
        <taxon>Neoheterodontei</taxon>
        <taxon>Myida</taxon>
        <taxon>Dreissenoidea</taxon>
        <taxon>Dreissenidae</taxon>
        <taxon>Dreissena</taxon>
    </lineage>
</organism>
<feature type="compositionally biased region" description="Polar residues" evidence="1">
    <location>
        <begin position="1"/>
        <end position="14"/>
    </location>
</feature>